<evidence type="ECO:0000313" key="1">
    <source>
        <dbReference type="EMBL" id="PHK94056.1"/>
    </source>
</evidence>
<evidence type="ECO:0000313" key="2">
    <source>
        <dbReference type="Proteomes" id="UP000223527"/>
    </source>
</evidence>
<dbReference type="Proteomes" id="UP000223527">
    <property type="component" value="Unassembled WGS sequence"/>
</dbReference>
<protein>
    <submittedName>
        <fullName evidence="1">Uncharacterized protein</fullName>
    </submittedName>
</protein>
<comment type="caution">
    <text evidence="1">The sequence shown here is derived from an EMBL/GenBank/DDBJ whole genome shotgun (WGS) entry which is preliminary data.</text>
</comment>
<dbReference type="RefSeq" id="WP_099096331.1">
    <property type="nucleotide sequence ID" value="NZ_PDNU01000031.1"/>
</dbReference>
<keyword evidence="2" id="KW-1185">Reference proteome</keyword>
<name>A0A2C7AAG1_9PROT</name>
<proteinExistence type="predicted"/>
<organism evidence="1 2">
    <name type="scientific">Teichococcus rhizosphaerae</name>
    <dbReference type="NCBI Taxonomy" id="1335062"/>
    <lineage>
        <taxon>Bacteria</taxon>
        <taxon>Pseudomonadati</taxon>
        <taxon>Pseudomonadota</taxon>
        <taxon>Alphaproteobacteria</taxon>
        <taxon>Acetobacterales</taxon>
        <taxon>Roseomonadaceae</taxon>
        <taxon>Roseomonas</taxon>
    </lineage>
</organism>
<dbReference type="EMBL" id="PDNU01000031">
    <property type="protein sequence ID" value="PHK94056.1"/>
    <property type="molecule type" value="Genomic_DNA"/>
</dbReference>
<gene>
    <name evidence="1" type="ORF">CR162_14895</name>
</gene>
<accession>A0A2C7AAG1</accession>
<reference evidence="1 2" key="1">
    <citation type="submission" date="2017-10" db="EMBL/GenBank/DDBJ databases">
        <authorList>
            <person name="Banno H."/>
            <person name="Chua N.-H."/>
        </authorList>
    </citation>
    <scope>NUCLEOTIDE SEQUENCE [LARGE SCALE GENOMIC DNA]</scope>
    <source>
        <strain evidence="1 2">YW11</strain>
    </source>
</reference>
<sequence>MLPFPTSLRVAASNVLGGCDYTSALKEFLDHAARFGVTRELIEDAPPHLAHPMHRAHLAAVAETLAELGGLTAPGWTEWPEFAPLAEPVPADPDRRARLAPVTPPAFARRGLYGPAMAALSGRLQASG</sequence>
<dbReference type="AlphaFoldDB" id="A0A2C7AAG1"/>